<keyword evidence="2" id="KW-0812">Transmembrane</keyword>
<accession>A0A0G4H7W6</accession>
<organism evidence="3 4">
    <name type="scientific">Vitrella brassicaformis (strain CCMP3155)</name>
    <dbReference type="NCBI Taxonomy" id="1169540"/>
    <lineage>
        <taxon>Eukaryota</taxon>
        <taxon>Sar</taxon>
        <taxon>Alveolata</taxon>
        <taxon>Colpodellida</taxon>
        <taxon>Vitrellaceae</taxon>
        <taxon>Vitrella</taxon>
    </lineage>
</organism>
<sequence>MTVRPRRHHQPQQQQPVVVRVSVGTTSLLPVGLARRRSTAQKEKEEEEQQFCRWFPRQRPTGRPLRQPGGTTSRSGPAVAARRRSRPASSHSLPVPCSHNDSSSCDKAFHQCDWRHSRRGARRWLHGCLHFILLGGMFLHFGAEPPYPSRLDAPRVISAASSACHFHNQGEGGRRGQGLPTKKDFESVIGFLQENKPMSDKGVRQPPL</sequence>
<dbReference type="VEuPathDB" id="CryptoDB:Vbra_23337"/>
<proteinExistence type="predicted"/>
<evidence type="ECO:0000256" key="2">
    <source>
        <dbReference type="SAM" id="Phobius"/>
    </source>
</evidence>
<dbReference type="InParanoid" id="A0A0G4H7W6"/>
<feature type="transmembrane region" description="Helical" evidence="2">
    <location>
        <begin position="124"/>
        <end position="143"/>
    </location>
</feature>
<dbReference type="AlphaFoldDB" id="A0A0G4H7W6"/>
<keyword evidence="2" id="KW-0472">Membrane</keyword>
<evidence type="ECO:0000256" key="1">
    <source>
        <dbReference type="SAM" id="MobiDB-lite"/>
    </source>
</evidence>
<evidence type="ECO:0000313" key="4">
    <source>
        <dbReference type="Proteomes" id="UP000041254"/>
    </source>
</evidence>
<dbReference type="EMBL" id="CDMY01001058">
    <property type="protein sequence ID" value="CEM40005.1"/>
    <property type="molecule type" value="Genomic_DNA"/>
</dbReference>
<feature type="region of interest" description="Disordered" evidence="1">
    <location>
        <begin position="32"/>
        <end position="104"/>
    </location>
</feature>
<reference evidence="3 4" key="1">
    <citation type="submission" date="2014-11" db="EMBL/GenBank/DDBJ databases">
        <authorList>
            <person name="Zhu J."/>
            <person name="Qi W."/>
            <person name="Song R."/>
        </authorList>
    </citation>
    <scope>NUCLEOTIDE SEQUENCE [LARGE SCALE GENOMIC DNA]</scope>
</reference>
<keyword evidence="4" id="KW-1185">Reference proteome</keyword>
<dbReference type="Proteomes" id="UP000041254">
    <property type="component" value="Unassembled WGS sequence"/>
</dbReference>
<protein>
    <submittedName>
        <fullName evidence="3">Uncharacterized protein</fullName>
    </submittedName>
</protein>
<keyword evidence="2" id="KW-1133">Transmembrane helix</keyword>
<gene>
    <name evidence="3" type="ORF">Vbra_23337</name>
</gene>
<evidence type="ECO:0000313" key="3">
    <source>
        <dbReference type="EMBL" id="CEM40005.1"/>
    </source>
</evidence>
<name>A0A0G4H7W6_VITBC</name>